<dbReference type="OrthoDB" id="634091at2759"/>
<dbReference type="Gene3D" id="2.40.70.10">
    <property type="entry name" value="Acid Proteases"/>
    <property type="match status" value="1"/>
</dbReference>
<keyword evidence="3" id="KW-0378">Hydrolase</keyword>
<evidence type="ECO:0000256" key="2">
    <source>
        <dbReference type="ARBA" id="ARBA00022670"/>
    </source>
</evidence>
<comment type="similarity">
    <text evidence="1">Belongs to the peptidase A1 family.</text>
</comment>
<evidence type="ECO:0000256" key="1">
    <source>
        <dbReference type="ARBA" id="ARBA00007447"/>
    </source>
</evidence>
<keyword evidence="4" id="KW-0732">Signal</keyword>
<dbReference type="AlphaFoldDB" id="A0A1E5VIC2"/>
<comment type="caution">
    <text evidence="6">The sequence shown here is derived from an EMBL/GenBank/DDBJ whole genome shotgun (WGS) entry which is preliminary data.</text>
</comment>
<dbReference type="InterPro" id="IPR021109">
    <property type="entry name" value="Peptidase_aspartic_dom_sf"/>
</dbReference>
<evidence type="ECO:0000313" key="7">
    <source>
        <dbReference type="Proteomes" id="UP000095767"/>
    </source>
</evidence>
<evidence type="ECO:0000256" key="4">
    <source>
        <dbReference type="SAM" id="SignalP"/>
    </source>
</evidence>
<dbReference type="SUPFAM" id="SSF50630">
    <property type="entry name" value="Acid proteases"/>
    <property type="match status" value="1"/>
</dbReference>
<keyword evidence="2" id="KW-0645">Protease</keyword>
<protein>
    <recommendedName>
        <fullName evidence="5">Peptidase A1 domain-containing protein</fullName>
    </recommendedName>
</protein>
<dbReference type="InterPro" id="IPR032861">
    <property type="entry name" value="TAXi_N"/>
</dbReference>
<organism evidence="6 7">
    <name type="scientific">Dichanthelium oligosanthes</name>
    <dbReference type="NCBI Taxonomy" id="888268"/>
    <lineage>
        <taxon>Eukaryota</taxon>
        <taxon>Viridiplantae</taxon>
        <taxon>Streptophyta</taxon>
        <taxon>Embryophyta</taxon>
        <taxon>Tracheophyta</taxon>
        <taxon>Spermatophyta</taxon>
        <taxon>Magnoliopsida</taxon>
        <taxon>Liliopsida</taxon>
        <taxon>Poales</taxon>
        <taxon>Poaceae</taxon>
        <taxon>PACMAD clade</taxon>
        <taxon>Panicoideae</taxon>
        <taxon>Panicodae</taxon>
        <taxon>Paniceae</taxon>
        <taxon>Dichantheliinae</taxon>
        <taxon>Dichanthelium</taxon>
    </lineage>
</organism>
<feature type="chain" id="PRO_5009188189" description="Peptidase A1 domain-containing protein" evidence="4">
    <location>
        <begin position="25"/>
        <end position="235"/>
    </location>
</feature>
<evidence type="ECO:0000256" key="3">
    <source>
        <dbReference type="ARBA" id="ARBA00022801"/>
    </source>
</evidence>
<evidence type="ECO:0000313" key="6">
    <source>
        <dbReference type="EMBL" id="OEL24893.1"/>
    </source>
</evidence>
<dbReference type="GO" id="GO:0006508">
    <property type="term" value="P:proteolysis"/>
    <property type="evidence" value="ECO:0007669"/>
    <property type="project" value="UniProtKB-KW"/>
</dbReference>
<gene>
    <name evidence="6" type="ORF">BAE44_0014089</name>
</gene>
<dbReference type="PANTHER" id="PTHR47967:SF84">
    <property type="entry name" value="OS05G0596000 PROTEIN"/>
    <property type="match status" value="1"/>
</dbReference>
<feature type="domain" description="Peptidase A1" evidence="5">
    <location>
        <begin position="120"/>
        <end position="235"/>
    </location>
</feature>
<reference evidence="6 7" key="1">
    <citation type="submission" date="2016-09" db="EMBL/GenBank/DDBJ databases">
        <title>The draft genome of Dichanthelium oligosanthes: A C3 panicoid grass species.</title>
        <authorList>
            <person name="Studer A.J."/>
            <person name="Schnable J.C."/>
            <person name="Brutnell T.P."/>
        </authorList>
    </citation>
    <scope>NUCLEOTIDE SEQUENCE [LARGE SCALE GENOMIC DNA]</scope>
    <source>
        <strain evidence="7">cv. Kellogg 1175</strain>
        <tissue evidence="6">Leaf</tissue>
    </source>
</reference>
<dbReference type="InterPro" id="IPR033121">
    <property type="entry name" value="PEPTIDASE_A1"/>
</dbReference>
<accession>A0A1E5VIC2</accession>
<sequence length="235" mass="26427">MAGRSVASVLLLLALLCLQLVARAEVVEDHDVIKDGSSLHFPVIPPDVPEAAAERREHFRALEAKDLLRHEWLTTMSQQRNGSRRQARETGKVPEVQSVTSMFVELPMRSALNIAHVGMYLVSVRFGTPALPFNLVLDTANDLTWISCRLRRRKGKHYGRSSPAQTMSVGEDGTPAKKVSKNWYRPALSSTWRRVRCSQPECGVLPYNTCQSPSQNESCSYHQKYSTYNTIIHAH</sequence>
<dbReference type="Pfam" id="PF14543">
    <property type="entry name" value="TAXi_N"/>
    <property type="match status" value="1"/>
</dbReference>
<dbReference type="STRING" id="888268.A0A1E5VIC2"/>
<name>A0A1E5VIC2_9POAL</name>
<dbReference type="InterPro" id="IPR051708">
    <property type="entry name" value="Plant_Aspart_Prot_A1"/>
</dbReference>
<feature type="signal peptide" evidence="4">
    <location>
        <begin position="1"/>
        <end position="24"/>
    </location>
</feature>
<dbReference type="PROSITE" id="PS51767">
    <property type="entry name" value="PEPTIDASE_A1"/>
    <property type="match status" value="1"/>
</dbReference>
<keyword evidence="7" id="KW-1185">Reference proteome</keyword>
<dbReference type="EMBL" id="LWDX02038677">
    <property type="protein sequence ID" value="OEL24893.1"/>
    <property type="molecule type" value="Genomic_DNA"/>
</dbReference>
<evidence type="ECO:0000259" key="5">
    <source>
        <dbReference type="PROSITE" id="PS51767"/>
    </source>
</evidence>
<dbReference type="Proteomes" id="UP000095767">
    <property type="component" value="Unassembled WGS sequence"/>
</dbReference>
<dbReference type="PANTHER" id="PTHR47967">
    <property type="entry name" value="OS07G0603500 PROTEIN-RELATED"/>
    <property type="match status" value="1"/>
</dbReference>
<proteinExistence type="inferred from homology"/>
<dbReference type="GO" id="GO:0008233">
    <property type="term" value="F:peptidase activity"/>
    <property type="evidence" value="ECO:0007669"/>
    <property type="project" value="UniProtKB-KW"/>
</dbReference>